<dbReference type="Proteomes" id="UP001480595">
    <property type="component" value="Unassembled WGS sequence"/>
</dbReference>
<feature type="compositionally biased region" description="Polar residues" evidence="1">
    <location>
        <begin position="811"/>
        <end position="827"/>
    </location>
</feature>
<feature type="compositionally biased region" description="Pro residues" evidence="1">
    <location>
        <begin position="70"/>
        <end position="98"/>
    </location>
</feature>
<feature type="compositionally biased region" description="Polar residues" evidence="1">
    <location>
        <begin position="720"/>
        <end position="738"/>
    </location>
</feature>
<feature type="region of interest" description="Disordered" evidence="1">
    <location>
        <begin position="456"/>
        <end position="671"/>
    </location>
</feature>
<feature type="compositionally biased region" description="Low complexity" evidence="1">
    <location>
        <begin position="103"/>
        <end position="120"/>
    </location>
</feature>
<feature type="compositionally biased region" description="Polar residues" evidence="1">
    <location>
        <begin position="180"/>
        <end position="195"/>
    </location>
</feature>
<feature type="compositionally biased region" description="Low complexity" evidence="1">
    <location>
        <begin position="53"/>
        <end position="69"/>
    </location>
</feature>
<feature type="compositionally biased region" description="Polar residues" evidence="1">
    <location>
        <begin position="575"/>
        <end position="585"/>
    </location>
</feature>
<feature type="region of interest" description="Disordered" evidence="1">
    <location>
        <begin position="792"/>
        <end position="833"/>
    </location>
</feature>
<protein>
    <recommendedName>
        <fullName evidence="4">AGC-kinase C-terminal domain-containing protein</fullName>
    </recommendedName>
</protein>
<feature type="compositionally biased region" description="Basic and acidic residues" evidence="1">
    <location>
        <begin position="705"/>
        <end position="719"/>
    </location>
</feature>
<feature type="compositionally biased region" description="Acidic residues" evidence="1">
    <location>
        <begin position="484"/>
        <end position="501"/>
    </location>
</feature>
<feature type="compositionally biased region" description="Low complexity" evidence="1">
    <location>
        <begin position="360"/>
        <end position="374"/>
    </location>
</feature>
<reference evidence="2 3" key="1">
    <citation type="submission" date="2023-01" db="EMBL/GenBank/DDBJ databases">
        <title>Analysis of 21 Apiospora genomes using comparative genomics revels a genus with tremendous synthesis potential of carbohydrate active enzymes and secondary metabolites.</title>
        <authorList>
            <person name="Sorensen T."/>
        </authorList>
    </citation>
    <scope>NUCLEOTIDE SEQUENCE [LARGE SCALE GENOMIC DNA]</scope>
    <source>
        <strain evidence="2 3">CBS 135458</strain>
    </source>
</reference>
<feature type="compositionally biased region" description="Polar residues" evidence="1">
    <location>
        <begin position="1136"/>
        <end position="1153"/>
    </location>
</feature>
<feature type="compositionally biased region" description="Pro residues" evidence="1">
    <location>
        <begin position="1080"/>
        <end position="1099"/>
    </location>
</feature>
<evidence type="ECO:0000313" key="2">
    <source>
        <dbReference type="EMBL" id="KAK8086157.1"/>
    </source>
</evidence>
<feature type="compositionally biased region" description="Acidic residues" evidence="1">
    <location>
        <begin position="1103"/>
        <end position="1116"/>
    </location>
</feature>
<evidence type="ECO:0008006" key="4">
    <source>
        <dbReference type="Google" id="ProtNLM"/>
    </source>
</evidence>
<feature type="compositionally biased region" description="Low complexity" evidence="1">
    <location>
        <begin position="12"/>
        <end position="26"/>
    </location>
</feature>
<feature type="compositionally biased region" description="Polar residues" evidence="1">
    <location>
        <begin position="630"/>
        <end position="639"/>
    </location>
</feature>
<sequence>MLSHLRFHRRGPSNPSSPIPDSNASSWDVRPPQLVPDDSSVPAPDIRPRSSTSGPPSQQAQARPQSPSLTSPPPPPAPPQPQQAPPPPPPSQAPPSLPPIARVASVSETEYSESVYSVYVGDPDSQPREEPRPPVRSPSNEHTGFLGGLKYRREQDAAAAAATVASPRPGPSERSPSYSLDSRNSSRPNIASAVTSPPGRPPLRSSNVGSFVSPTHLQHNNNTGKRPQGARITMEPPPSSNQSMAQDPPPPPPKGKKGLPFLKNPMSTLLMRRKTSQNIPDLSLSLLNDRGKNSYEPIRGTKVHDFSAPRPKKPVSNSVSPMVPTEKAVPDASLPSKDDMSPPQRPAPPVPPKDDREQSGRSSVSIRSRRPVSVDGAPAMQGESMSSTVSASASRRITLMDPQEMRRKSSVPSSISTLSRNLSGMSSKDVLSALPRHMKSTSSRFSFDMMGAANAEKLLEERHRQREQDKQPDIPGHRDSRFDEFDEDPFEYDDLDYDDGLEERIPGVNADYDEEEEDIYEEPVEEYDPDNDQDNFAGFVFQRSNPHSNLASPQDPLMATTPRDAEGNIIGFAMTQGTSDINNRLSQASIQAPQPSQPHSPVSQALRSGDSPTGLGIQGLDAAIHDSDRSSPQQNQQKENPVPETVPAPVSAPLQPDDELYFGGAGLEGEGDGLAIDEALFDLEDTDQYGRPLPGVFANALARRQAAEEQAKRESDDVTSRLSGASAITQSTAHTSVSVVPKQEEPLPIGNQADNEKSSPDGPDQPNPECVTTESNNMAAYQAALAAAAHKAAASGKFRRDSDPPPPADVTITSPTTSGSDQSNANIDSFDDYEFDDGFDDGFGNGLDDYELDDDAIIAEANASALAHDSDGWYGQEFGFYAAPAQPIPHRNTNPGSDTDPFYGGFFGSNNGLARSKSGHLISREPNLTPITERSEYSNRNSIMSLMSPNSTTNRELSSLQSPGLAQLAMMADDDNMSLSALLRLRSKAWGDSQASLSLESRGAEQIPSHDMYGRKNSAFSVWSQSAESGAASGSGSPTLTMSIPMFPNNSAAVPPLPPLNPATAMGGTNPNSAAGPVPSAIPQPLFSPPPPPLPPTIFPPVLEDEEADDDAEDLDDRASAASAGLKPSPLPAADYSSTLTSSSKPGVPSQQRPAGGMDHRHKGSADSISYTREEGGGDEPRWVLERRRTADSGEMEVLEREVVEGGRISGYPRVPSCTTLAPALDRPGCGRC</sequence>
<keyword evidence="3" id="KW-1185">Reference proteome</keyword>
<dbReference type="EMBL" id="JAQQWL010000002">
    <property type="protein sequence ID" value="KAK8086157.1"/>
    <property type="molecule type" value="Genomic_DNA"/>
</dbReference>
<feature type="region of interest" description="Disordered" evidence="1">
    <location>
        <begin position="1058"/>
        <end position="1184"/>
    </location>
</feature>
<feature type="compositionally biased region" description="Acidic residues" evidence="1">
    <location>
        <begin position="511"/>
        <end position="533"/>
    </location>
</feature>
<feature type="region of interest" description="Disordered" evidence="1">
    <location>
        <begin position="703"/>
        <end position="772"/>
    </location>
</feature>
<feature type="compositionally biased region" description="Polar residues" evidence="1">
    <location>
        <begin position="410"/>
        <end position="423"/>
    </location>
</feature>
<feature type="compositionally biased region" description="Basic residues" evidence="1">
    <location>
        <begin position="1"/>
        <end position="11"/>
    </location>
</feature>
<name>A0ABR1WSN0_9PEZI</name>
<evidence type="ECO:0000256" key="1">
    <source>
        <dbReference type="SAM" id="MobiDB-lite"/>
    </source>
</evidence>
<feature type="compositionally biased region" description="Basic and acidic residues" evidence="1">
    <location>
        <begin position="457"/>
        <end position="483"/>
    </location>
</feature>
<feature type="compositionally biased region" description="Polar residues" evidence="1">
    <location>
        <begin position="542"/>
        <end position="552"/>
    </location>
</feature>
<evidence type="ECO:0000313" key="3">
    <source>
        <dbReference type="Proteomes" id="UP001480595"/>
    </source>
</evidence>
<dbReference type="GeneID" id="92085603"/>
<gene>
    <name evidence="2" type="ORF">PG994_001131</name>
</gene>
<feature type="compositionally biased region" description="Low complexity" evidence="1">
    <location>
        <begin position="384"/>
        <end position="394"/>
    </location>
</feature>
<accession>A0ABR1WSN0</accession>
<comment type="caution">
    <text evidence="2">The sequence shown here is derived from an EMBL/GenBank/DDBJ whole genome shotgun (WGS) entry which is preliminary data.</text>
</comment>
<feature type="compositionally biased region" description="Polar residues" evidence="1">
    <location>
        <begin position="204"/>
        <end position="225"/>
    </location>
</feature>
<feature type="region of interest" description="Disordered" evidence="1">
    <location>
        <begin position="1"/>
        <end position="423"/>
    </location>
</feature>
<proteinExistence type="predicted"/>
<feature type="compositionally biased region" description="Low complexity" evidence="1">
    <location>
        <begin position="586"/>
        <end position="605"/>
    </location>
</feature>
<feature type="compositionally biased region" description="Basic and acidic residues" evidence="1">
    <location>
        <begin position="1172"/>
        <end position="1184"/>
    </location>
</feature>
<organism evidence="2 3">
    <name type="scientific">Apiospora phragmitis</name>
    <dbReference type="NCBI Taxonomy" id="2905665"/>
    <lineage>
        <taxon>Eukaryota</taxon>
        <taxon>Fungi</taxon>
        <taxon>Dikarya</taxon>
        <taxon>Ascomycota</taxon>
        <taxon>Pezizomycotina</taxon>
        <taxon>Sordariomycetes</taxon>
        <taxon>Xylariomycetidae</taxon>
        <taxon>Amphisphaeriales</taxon>
        <taxon>Apiosporaceae</taxon>
        <taxon>Apiospora</taxon>
    </lineage>
</organism>
<dbReference type="RefSeq" id="XP_066720681.1">
    <property type="nucleotide sequence ID" value="XM_066852540.1"/>
</dbReference>